<feature type="compositionally biased region" description="Acidic residues" evidence="3">
    <location>
        <begin position="433"/>
        <end position="442"/>
    </location>
</feature>
<dbReference type="InterPro" id="IPR052799">
    <property type="entry name" value="Rho_GAP_Regulators"/>
</dbReference>
<name>A0AAV3QEU6_LITER</name>
<dbReference type="EMBL" id="BAABME010004493">
    <property type="protein sequence ID" value="GAA0162554.1"/>
    <property type="molecule type" value="Genomic_DNA"/>
</dbReference>
<dbReference type="GO" id="GO:0005096">
    <property type="term" value="F:GTPase activator activity"/>
    <property type="evidence" value="ECO:0007669"/>
    <property type="project" value="UniProtKB-KW"/>
</dbReference>
<dbReference type="PROSITE" id="PS50003">
    <property type="entry name" value="PH_DOMAIN"/>
    <property type="match status" value="1"/>
</dbReference>
<feature type="compositionally biased region" description="Polar residues" evidence="3">
    <location>
        <begin position="7"/>
        <end position="25"/>
    </location>
</feature>
<evidence type="ECO:0000259" key="5">
    <source>
        <dbReference type="PROSITE" id="PS50003"/>
    </source>
</evidence>
<dbReference type="AlphaFoldDB" id="A0AAV3QEU6"/>
<dbReference type="SUPFAM" id="SSF50729">
    <property type="entry name" value="PH domain-like"/>
    <property type="match status" value="1"/>
</dbReference>
<feature type="region of interest" description="Disordered" evidence="3">
    <location>
        <begin position="1"/>
        <end position="34"/>
    </location>
</feature>
<dbReference type="PANTHER" id="PTHR46265">
    <property type="entry name" value="RHO GTPASE-ACTIVATING PROTEIN 7"/>
    <property type="match status" value="1"/>
</dbReference>
<dbReference type="InterPro" id="IPR001849">
    <property type="entry name" value="PH_domain"/>
</dbReference>
<dbReference type="Gene3D" id="2.30.29.30">
    <property type="entry name" value="Pleckstrin-homology domain (PH domain)/Phosphotyrosine-binding domain (PTB)"/>
    <property type="match status" value="1"/>
</dbReference>
<keyword evidence="2" id="KW-0175">Coiled coil</keyword>
<dbReference type="Gene3D" id="1.10.555.10">
    <property type="entry name" value="Rho GTPase activation protein"/>
    <property type="match status" value="1"/>
</dbReference>
<organism evidence="7 8">
    <name type="scientific">Lithospermum erythrorhizon</name>
    <name type="common">Purple gromwell</name>
    <name type="synonym">Lithospermum officinale var. erythrorhizon</name>
    <dbReference type="NCBI Taxonomy" id="34254"/>
    <lineage>
        <taxon>Eukaryota</taxon>
        <taxon>Viridiplantae</taxon>
        <taxon>Streptophyta</taxon>
        <taxon>Embryophyta</taxon>
        <taxon>Tracheophyta</taxon>
        <taxon>Spermatophyta</taxon>
        <taxon>Magnoliopsida</taxon>
        <taxon>eudicotyledons</taxon>
        <taxon>Gunneridae</taxon>
        <taxon>Pentapetalae</taxon>
        <taxon>asterids</taxon>
        <taxon>lamiids</taxon>
        <taxon>Boraginales</taxon>
        <taxon>Boraginaceae</taxon>
        <taxon>Boraginoideae</taxon>
        <taxon>Lithospermeae</taxon>
        <taxon>Lithospermum</taxon>
    </lineage>
</organism>
<keyword evidence="1" id="KW-0343">GTPase activation</keyword>
<dbReference type="InterPro" id="IPR000198">
    <property type="entry name" value="RhoGAP_dom"/>
</dbReference>
<keyword evidence="8" id="KW-1185">Reference proteome</keyword>
<dbReference type="CDD" id="cd00821">
    <property type="entry name" value="PH"/>
    <property type="match status" value="1"/>
</dbReference>
<dbReference type="InterPro" id="IPR011993">
    <property type="entry name" value="PH-like_dom_sf"/>
</dbReference>
<keyword evidence="4" id="KW-0472">Membrane</keyword>
<dbReference type="SMART" id="SM00233">
    <property type="entry name" value="PH"/>
    <property type="match status" value="1"/>
</dbReference>
<feature type="coiled-coil region" evidence="2">
    <location>
        <begin position="587"/>
        <end position="628"/>
    </location>
</feature>
<accession>A0AAV3QEU6</accession>
<feature type="compositionally biased region" description="Acidic residues" evidence="3">
    <location>
        <begin position="407"/>
        <end position="418"/>
    </location>
</feature>
<evidence type="ECO:0000313" key="7">
    <source>
        <dbReference type="EMBL" id="GAA0162554.1"/>
    </source>
</evidence>
<evidence type="ECO:0000259" key="6">
    <source>
        <dbReference type="PROSITE" id="PS50238"/>
    </source>
</evidence>
<sequence>MNRKMSDSSQAEINNQVPASPSGSVEHQDSSHGNKVLKSGSLFLSSRGIGWTSWKKRWFILTRTSLVFFRSDPNAVLPNGSEVNCTLGGIDLNSSGSVVVKEDKKLITVQFADGRDGRTFTLKAETSDDLLEWKVALEEALANAPSASLSMGQNGILNHDQGNAADIAVDQSKDRQPVNSMVIGRPVLLALEDIDGTPSFLEKALRFVEEQGVKVEGILRQAADVEDVERRIREYEQGKTEFSSEEDAHVIADCVKYVLRELPSSPVPASCCNALLEACRTERNTRFSAMRNAICETFPEPNRRLLQRILTMMQTIAAHKDQNRMSVSAVAACMAPLLLRPLLSGECELQQKFDADSDSSAQLMQAAAAANHAQSICITLLEEYDDIFGVGTEMPELYSDSEYSGSESEELTEDDETTDGGSDYDSTDGSGTEGDDDDDDDEHSSSGASSEADGTEEVDKCSGSSRASSRVSLANAPKPTVISNDMDKDSDGNKDRCDAIKMHADDYDDQLLADLPSSSKSPNLLKGIAQSARRPALWGRTGGRKNLSMESIDLPFEEESDIQRLMATKVQLQNRIAEEAHGNEKLLGRLEKRKNSLHERRKILQKDVARLKEQLNKERELRRALESGLTSRGQVPDSDLLDEKVSLVFSFIILLITYYVHWTTL</sequence>
<evidence type="ECO:0000256" key="3">
    <source>
        <dbReference type="SAM" id="MobiDB-lite"/>
    </source>
</evidence>
<dbReference type="CDD" id="cd00159">
    <property type="entry name" value="RhoGAP"/>
    <property type="match status" value="1"/>
</dbReference>
<dbReference type="Pfam" id="PF00169">
    <property type="entry name" value="PH"/>
    <property type="match status" value="1"/>
</dbReference>
<feature type="domain" description="PH" evidence="5">
    <location>
        <begin position="35"/>
        <end position="142"/>
    </location>
</feature>
<keyword evidence="4" id="KW-0812">Transmembrane</keyword>
<feature type="compositionally biased region" description="Low complexity" evidence="3">
    <location>
        <begin position="462"/>
        <end position="472"/>
    </location>
</feature>
<dbReference type="SMART" id="SM00324">
    <property type="entry name" value="RhoGAP"/>
    <property type="match status" value="1"/>
</dbReference>
<reference evidence="7 8" key="1">
    <citation type="submission" date="2024-01" db="EMBL/GenBank/DDBJ databases">
        <title>The complete chloroplast genome sequence of Lithospermum erythrorhizon: insights into the phylogenetic relationship among Boraginaceae species and the maternal lineages of purple gromwells.</title>
        <authorList>
            <person name="Okada T."/>
            <person name="Watanabe K."/>
        </authorList>
    </citation>
    <scope>NUCLEOTIDE SEQUENCE [LARGE SCALE GENOMIC DNA]</scope>
</reference>
<dbReference type="Pfam" id="PF00620">
    <property type="entry name" value="RhoGAP"/>
    <property type="match status" value="1"/>
</dbReference>
<dbReference type="InterPro" id="IPR008936">
    <property type="entry name" value="Rho_GTPase_activation_prot"/>
</dbReference>
<feature type="compositionally biased region" description="Basic and acidic residues" evidence="3">
    <location>
        <begin position="485"/>
        <end position="495"/>
    </location>
</feature>
<feature type="domain" description="Rho-GAP" evidence="6">
    <location>
        <begin position="189"/>
        <end position="388"/>
    </location>
</feature>
<dbReference type="PANTHER" id="PTHR46265:SF24">
    <property type="entry name" value="RHO GTPASE-ACTIVATING PROTEIN REN1-LIKE ISOFORM X1"/>
    <property type="match status" value="1"/>
</dbReference>
<evidence type="ECO:0000256" key="4">
    <source>
        <dbReference type="SAM" id="Phobius"/>
    </source>
</evidence>
<keyword evidence="4" id="KW-1133">Transmembrane helix</keyword>
<feature type="region of interest" description="Disordered" evidence="3">
    <location>
        <begin position="398"/>
        <end position="495"/>
    </location>
</feature>
<feature type="transmembrane region" description="Helical" evidence="4">
    <location>
        <begin position="645"/>
        <end position="662"/>
    </location>
</feature>
<evidence type="ECO:0000256" key="1">
    <source>
        <dbReference type="ARBA" id="ARBA00022468"/>
    </source>
</evidence>
<gene>
    <name evidence="7" type="ORF">LIER_18621</name>
</gene>
<evidence type="ECO:0000313" key="8">
    <source>
        <dbReference type="Proteomes" id="UP001454036"/>
    </source>
</evidence>
<protein>
    <submittedName>
        <fullName evidence="7">GTPase-activating protein</fullName>
    </submittedName>
</protein>
<dbReference type="GO" id="GO:0007165">
    <property type="term" value="P:signal transduction"/>
    <property type="evidence" value="ECO:0007669"/>
    <property type="project" value="InterPro"/>
</dbReference>
<dbReference type="SUPFAM" id="SSF48350">
    <property type="entry name" value="GTPase activation domain, GAP"/>
    <property type="match status" value="1"/>
</dbReference>
<feature type="compositionally biased region" description="Low complexity" evidence="3">
    <location>
        <begin position="419"/>
        <end position="430"/>
    </location>
</feature>
<comment type="caution">
    <text evidence="7">The sequence shown here is derived from an EMBL/GenBank/DDBJ whole genome shotgun (WGS) entry which is preliminary data.</text>
</comment>
<dbReference type="Proteomes" id="UP001454036">
    <property type="component" value="Unassembled WGS sequence"/>
</dbReference>
<dbReference type="PROSITE" id="PS50238">
    <property type="entry name" value="RHOGAP"/>
    <property type="match status" value="1"/>
</dbReference>
<evidence type="ECO:0000256" key="2">
    <source>
        <dbReference type="SAM" id="Coils"/>
    </source>
</evidence>
<proteinExistence type="predicted"/>